<organism evidence="3">
    <name type="scientific">Culicoides sonorensis</name>
    <name type="common">Biting midge</name>
    <dbReference type="NCBI Taxonomy" id="179676"/>
    <lineage>
        <taxon>Eukaryota</taxon>
        <taxon>Metazoa</taxon>
        <taxon>Ecdysozoa</taxon>
        <taxon>Arthropoda</taxon>
        <taxon>Hexapoda</taxon>
        <taxon>Insecta</taxon>
        <taxon>Pterygota</taxon>
        <taxon>Neoptera</taxon>
        <taxon>Endopterygota</taxon>
        <taxon>Diptera</taxon>
        <taxon>Nematocera</taxon>
        <taxon>Chironomoidea</taxon>
        <taxon>Ceratopogonidae</taxon>
        <taxon>Ceratopogoninae</taxon>
        <taxon>Culicoides</taxon>
        <taxon>Monoculicoides</taxon>
    </lineage>
</organism>
<dbReference type="GO" id="GO:1902936">
    <property type="term" value="F:phosphatidylinositol bisphosphate binding"/>
    <property type="evidence" value="ECO:0007669"/>
    <property type="project" value="TreeGrafter"/>
</dbReference>
<proteinExistence type="predicted"/>
<dbReference type="CDD" id="cd00170">
    <property type="entry name" value="SEC14"/>
    <property type="match status" value="1"/>
</dbReference>
<dbReference type="PROSITE" id="PS50191">
    <property type="entry name" value="CRAL_TRIO"/>
    <property type="match status" value="1"/>
</dbReference>
<evidence type="ECO:0000313" key="2">
    <source>
        <dbReference type="EMBL" id="SSX06144.1"/>
    </source>
</evidence>
<dbReference type="VEuPathDB" id="VectorBase:CSON013469"/>
<gene>
    <name evidence="3" type="primary">CSON013469</name>
</gene>
<dbReference type="AlphaFoldDB" id="A0A336M8X4"/>
<evidence type="ECO:0000313" key="3">
    <source>
        <dbReference type="EMBL" id="SSX26500.1"/>
    </source>
</evidence>
<reference evidence="2" key="1">
    <citation type="submission" date="2018-04" db="EMBL/GenBank/DDBJ databases">
        <authorList>
            <person name="Go L.Y."/>
            <person name="Mitchell J.A."/>
        </authorList>
    </citation>
    <scope>NUCLEOTIDE SEQUENCE</scope>
    <source>
        <tissue evidence="2">Whole organism</tissue>
    </source>
</reference>
<feature type="domain" description="CRAL-TRIO" evidence="1">
    <location>
        <begin position="84"/>
        <end position="244"/>
    </location>
</feature>
<dbReference type="InterPro" id="IPR001251">
    <property type="entry name" value="CRAL-TRIO_dom"/>
</dbReference>
<dbReference type="InterPro" id="IPR036865">
    <property type="entry name" value="CRAL-TRIO_dom_sf"/>
</dbReference>
<dbReference type="SUPFAM" id="SSF46938">
    <property type="entry name" value="CRAL/TRIO N-terminal domain"/>
    <property type="match status" value="1"/>
</dbReference>
<dbReference type="PANTHER" id="PTHR10174">
    <property type="entry name" value="ALPHA-TOCOPHEROL TRANSFER PROTEIN-RELATED"/>
    <property type="match status" value="1"/>
</dbReference>
<evidence type="ECO:0000259" key="1">
    <source>
        <dbReference type="PROSITE" id="PS50191"/>
    </source>
</evidence>
<sequence>MKFCNTEDQYKKFPDTKKEDVQKLMDWCSKQPHLPKNITELEVILFLHSNYNKMEAAKMTIDNYYTSRTHMSQFFGARDVKSDDMAVAHDLFTMIPLPKLTKEGYKVILVKLHNTDPSKFDLSDTLKLFSFFCDQMLLEQGCMEGHIIVFDMNGVTLSHVARLTIMAIKNYLYYLQEALPFRLKGLHFINIVPFIDKIVFLMKPFMKKELWDVFHLDSTMDAVYERIDPSIFPKDYEKGEENFVEYFHESCYKHLVEWRDYFLNEEKTKKVNEKLRAQKRKDAEGGYGLEGNFKKLDID</sequence>
<dbReference type="PANTHER" id="PTHR10174:SF213">
    <property type="entry name" value="CRAL-TRIO DOMAIN-CONTAINING PROTEIN"/>
    <property type="match status" value="1"/>
</dbReference>
<dbReference type="Pfam" id="PF00650">
    <property type="entry name" value="CRAL_TRIO"/>
    <property type="match status" value="1"/>
</dbReference>
<dbReference type="EMBL" id="UFQS01000679">
    <property type="protein sequence ID" value="SSX06144.1"/>
    <property type="molecule type" value="Genomic_DNA"/>
</dbReference>
<name>A0A336M8X4_CULSO</name>
<dbReference type="OMA" id="KLYCMVF"/>
<dbReference type="EMBL" id="UFQT01000679">
    <property type="protein sequence ID" value="SSX26500.1"/>
    <property type="molecule type" value="Genomic_DNA"/>
</dbReference>
<protein>
    <submittedName>
        <fullName evidence="3">CSON013469 protein</fullName>
    </submittedName>
</protein>
<dbReference type="SMART" id="SM00516">
    <property type="entry name" value="SEC14"/>
    <property type="match status" value="1"/>
</dbReference>
<dbReference type="Gene3D" id="3.40.525.10">
    <property type="entry name" value="CRAL-TRIO lipid binding domain"/>
    <property type="match status" value="1"/>
</dbReference>
<dbReference type="SUPFAM" id="SSF52087">
    <property type="entry name" value="CRAL/TRIO domain"/>
    <property type="match status" value="1"/>
</dbReference>
<reference evidence="3" key="2">
    <citation type="submission" date="2018-07" db="EMBL/GenBank/DDBJ databases">
        <authorList>
            <person name="Quirk P.G."/>
            <person name="Krulwich T.A."/>
        </authorList>
    </citation>
    <scope>NUCLEOTIDE SEQUENCE</scope>
</reference>
<dbReference type="GO" id="GO:0016020">
    <property type="term" value="C:membrane"/>
    <property type="evidence" value="ECO:0007669"/>
    <property type="project" value="TreeGrafter"/>
</dbReference>
<dbReference type="InterPro" id="IPR036273">
    <property type="entry name" value="CRAL/TRIO_N_dom_sf"/>
</dbReference>
<accession>A0A336M8X4</accession>